<proteinExistence type="inferred from homology"/>
<comment type="similarity">
    <text evidence="2">Belongs to the peptidase S49 family.</text>
</comment>
<comment type="subcellular location">
    <subcellularLocation>
        <location evidence="1">Membrane</location>
    </subcellularLocation>
</comment>
<dbReference type="SUPFAM" id="SSF52096">
    <property type="entry name" value="ClpP/crotonase"/>
    <property type="match status" value="2"/>
</dbReference>
<dbReference type="InterPro" id="IPR047217">
    <property type="entry name" value="S49_SppA_67K_type_N"/>
</dbReference>
<dbReference type="CDD" id="cd07023">
    <property type="entry name" value="S49_Sppa_N_C"/>
    <property type="match status" value="1"/>
</dbReference>
<dbReference type="GO" id="GO:0008236">
    <property type="term" value="F:serine-type peptidase activity"/>
    <property type="evidence" value="ECO:0007669"/>
    <property type="project" value="UniProtKB-KW"/>
</dbReference>
<evidence type="ECO:0000259" key="9">
    <source>
        <dbReference type="Pfam" id="PF01343"/>
    </source>
</evidence>
<evidence type="ECO:0000256" key="6">
    <source>
        <dbReference type="ARBA" id="ARBA00023136"/>
    </source>
</evidence>
<dbReference type="PANTHER" id="PTHR33209">
    <property type="entry name" value="PROTEASE 4"/>
    <property type="match status" value="1"/>
</dbReference>
<dbReference type="InterPro" id="IPR047272">
    <property type="entry name" value="S49_SppA_C"/>
</dbReference>
<dbReference type="GO" id="GO:0016020">
    <property type="term" value="C:membrane"/>
    <property type="evidence" value="ECO:0007669"/>
    <property type="project" value="UniProtKB-SubCell"/>
</dbReference>
<gene>
    <name evidence="10" type="primary">sppA</name>
    <name evidence="10" type="ORF">E4582_12750</name>
</gene>
<reference evidence="10 11" key="1">
    <citation type="submission" date="2019-01" db="EMBL/GenBank/DDBJ databases">
        <authorList>
            <person name="Zhang S."/>
        </authorList>
    </citation>
    <scope>NUCLEOTIDE SEQUENCE [LARGE SCALE GENOMIC DNA]</scope>
    <source>
        <strain evidence="10 11">1626</strain>
    </source>
</reference>
<dbReference type="InterPro" id="IPR029045">
    <property type="entry name" value="ClpP/crotonase-like_dom_sf"/>
</dbReference>
<dbReference type="PIRSF" id="PIRSF001217">
    <property type="entry name" value="Protease_4_SppA"/>
    <property type="match status" value="1"/>
</dbReference>
<feature type="domain" description="Peptidase S49" evidence="9">
    <location>
        <begin position="399"/>
        <end position="548"/>
    </location>
</feature>
<dbReference type="InterPro" id="IPR004635">
    <property type="entry name" value="Pept_S49_SppA"/>
</dbReference>
<keyword evidence="11" id="KW-1185">Reference proteome</keyword>
<accession>A0A4Z1R0Q1</accession>
<keyword evidence="8" id="KW-1133">Transmembrane helix</keyword>
<keyword evidence="3" id="KW-0645">Protease</keyword>
<evidence type="ECO:0000256" key="7">
    <source>
        <dbReference type="PIRSR" id="PIRSR001217-1"/>
    </source>
</evidence>
<feature type="active site" description="Nucleophile" evidence="7">
    <location>
        <position position="415"/>
    </location>
</feature>
<dbReference type="AlphaFoldDB" id="A0A4Z1R0Q1"/>
<dbReference type="NCBIfam" id="TIGR00705">
    <property type="entry name" value="SppA_67K"/>
    <property type="match status" value="1"/>
</dbReference>
<dbReference type="Proteomes" id="UP000298681">
    <property type="component" value="Unassembled WGS sequence"/>
</dbReference>
<feature type="domain" description="Peptidase S49" evidence="9">
    <location>
        <begin position="138"/>
        <end position="296"/>
    </location>
</feature>
<feature type="transmembrane region" description="Helical" evidence="8">
    <location>
        <begin position="27"/>
        <end position="46"/>
    </location>
</feature>
<comment type="caution">
    <text evidence="10">The sequence shown here is derived from an EMBL/GenBank/DDBJ whole genome shotgun (WGS) entry which is preliminary data.</text>
</comment>
<keyword evidence="4" id="KW-0378">Hydrolase</keyword>
<evidence type="ECO:0000313" key="11">
    <source>
        <dbReference type="Proteomes" id="UP000298681"/>
    </source>
</evidence>
<sequence length="630" mass="67722">MNEARRRGPIARVLVGIWDAVNFSRRLVFNLLFLLLVVLFVAILASREGATPLLERTTLVIAPEGRIVEQYSVDPTSRMLSRAMGQTGPGEVQLRDLLRAMDAAAQDDRIERVYLRVDGLLPSGMATMREVAAGLRALRESGKQVIAYGQGMPQGSYLLAAQADEVYVDPMGSGVVLEGLASYGLYFGEALREKLDVDVHVFKVGEFKSAVEPYILDAASTEAKEADFYWLNDIWQRYLADIAHARGLDVARIEADIDGMADGIAAVGGDMAQYALQGGLVDGLMTEQQVEALLAERGVADADADPGFRSIDLDGYLAHVDSSVGSALSRRPQVAVVVAEGMIVDGERGPGGVGGVSTAALLREAREDDDVRAVVLRVNSPGGSAYASEQINREVELLKEAGKPVVVSMGYVAASGGYWISMNSDRIYADPSTITGSIGVFGMVPNFTRTLDRLGVHSDGVGTTRYAGAFDLTRPLEPDVGRVIQASVEHIYRNFVGKVAQGRSRTPEEIDAVARGRVWSGAQARDRGLVDELGGLREAIADAAGRAELAEDGFRVRYIEQPLSPFAQFLAGMGRSGAMAALFGDSALAQRLAVRALPEMERHLAAFEVAMDRPVAGPVRAMTYCFCPTF</sequence>
<dbReference type="NCBIfam" id="TIGR00706">
    <property type="entry name" value="SppA_dom"/>
    <property type="match status" value="1"/>
</dbReference>
<dbReference type="RefSeq" id="WP_134675182.1">
    <property type="nucleotide sequence ID" value="NZ_SPUH01000002.1"/>
</dbReference>
<dbReference type="Pfam" id="PF01343">
    <property type="entry name" value="Peptidase_S49"/>
    <property type="match status" value="2"/>
</dbReference>
<evidence type="ECO:0000256" key="1">
    <source>
        <dbReference type="ARBA" id="ARBA00004370"/>
    </source>
</evidence>
<protein>
    <submittedName>
        <fullName evidence="10">Signal peptide peptidase SppA</fullName>
    </submittedName>
</protein>
<evidence type="ECO:0000256" key="4">
    <source>
        <dbReference type="ARBA" id="ARBA00022801"/>
    </source>
</evidence>
<evidence type="ECO:0000256" key="3">
    <source>
        <dbReference type="ARBA" id="ARBA00022670"/>
    </source>
</evidence>
<dbReference type="PANTHER" id="PTHR33209:SF1">
    <property type="entry name" value="PEPTIDASE S49 DOMAIN-CONTAINING PROTEIN"/>
    <property type="match status" value="1"/>
</dbReference>
<dbReference type="InterPro" id="IPR002142">
    <property type="entry name" value="Peptidase_S49"/>
</dbReference>
<dbReference type="EMBL" id="SPUH01000002">
    <property type="protein sequence ID" value="TKS53062.1"/>
    <property type="molecule type" value="Genomic_DNA"/>
</dbReference>
<feature type="active site" description="Proton donor/acceptor" evidence="7">
    <location>
        <position position="208"/>
    </location>
</feature>
<keyword evidence="5" id="KW-0720">Serine protease</keyword>
<dbReference type="Gene3D" id="3.90.226.10">
    <property type="entry name" value="2-enoyl-CoA Hydratase, Chain A, domain 1"/>
    <property type="match status" value="3"/>
</dbReference>
<evidence type="ECO:0000313" key="10">
    <source>
        <dbReference type="EMBL" id="TKS53062.1"/>
    </source>
</evidence>
<evidence type="ECO:0000256" key="8">
    <source>
        <dbReference type="SAM" id="Phobius"/>
    </source>
</evidence>
<dbReference type="GO" id="GO:0006465">
    <property type="term" value="P:signal peptide processing"/>
    <property type="evidence" value="ECO:0007669"/>
    <property type="project" value="InterPro"/>
</dbReference>
<dbReference type="InterPro" id="IPR004634">
    <property type="entry name" value="Pept_S49_pIV"/>
</dbReference>
<dbReference type="Gene3D" id="6.20.330.10">
    <property type="match status" value="1"/>
</dbReference>
<keyword evidence="8" id="KW-0812">Transmembrane</keyword>
<name>A0A4Z1R0Q1_9GAMM</name>
<dbReference type="CDD" id="cd07018">
    <property type="entry name" value="S49_SppA_67K_type"/>
    <property type="match status" value="1"/>
</dbReference>
<evidence type="ECO:0000256" key="2">
    <source>
        <dbReference type="ARBA" id="ARBA00008683"/>
    </source>
</evidence>
<organism evidence="10 11">
    <name type="scientific">Luteimonas yindakuii</name>
    <dbReference type="NCBI Taxonomy" id="2565782"/>
    <lineage>
        <taxon>Bacteria</taxon>
        <taxon>Pseudomonadati</taxon>
        <taxon>Pseudomonadota</taxon>
        <taxon>Gammaproteobacteria</taxon>
        <taxon>Lysobacterales</taxon>
        <taxon>Lysobacteraceae</taxon>
        <taxon>Luteimonas</taxon>
    </lineage>
</organism>
<evidence type="ECO:0000256" key="5">
    <source>
        <dbReference type="ARBA" id="ARBA00022825"/>
    </source>
</evidence>
<keyword evidence="6 8" id="KW-0472">Membrane</keyword>